<reference evidence="1 2" key="1">
    <citation type="journal article" date="2018" name="Nat. Biotechnol.">
        <title>A standardized bacterial taxonomy based on genome phylogeny substantially revises the tree of life.</title>
        <authorList>
            <person name="Parks D.H."/>
            <person name="Chuvochina M."/>
            <person name="Waite D.W."/>
            <person name="Rinke C."/>
            <person name="Skarshewski A."/>
            <person name="Chaumeil P.A."/>
            <person name="Hugenholtz P."/>
        </authorList>
    </citation>
    <scope>NUCLEOTIDE SEQUENCE [LARGE SCALE GENOMIC DNA]</scope>
    <source>
        <strain evidence="1">UBA9881</strain>
    </source>
</reference>
<accession>A0A3D5N9B4</accession>
<protein>
    <submittedName>
        <fullName evidence="1">Tyrosyl-tRNA synthetase</fullName>
    </submittedName>
</protein>
<organism evidence="1 2">
    <name type="scientific">Thalassospira lucentensis</name>
    <dbReference type="NCBI Taxonomy" id="168935"/>
    <lineage>
        <taxon>Bacteria</taxon>
        <taxon>Pseudomonadati</taxon>
        <taxon>Pseudomonadota</taxon>
        <taxon>Alphaproteobacteria</taxon>
        <taxon>Rhodospirillales</taxon>
        <taxon>Thalassospiraceae</taxon>
        <taxon>Thalassospira</taxon>
    </lineage>
</organism>
<proteinExistence type="predicted"/>
<dbReference type="AlphaFoldDB" id="A0A3D5N9B4"/>
<comment type="caution">
    <text evidence="1">The sequence shown here is derived from an EMBL/GenBank/DDBJ whole genome shotgun (WGS) entry which is preliminary data.</text>
</comment>
<sequence length="46" mass="4917">MTHISVTDRTPALEFAPEALKNGIEVVSLILMAGFAKTSTEAQDLV</sequence>
<evidence type="ECO:0000313" key="1">
    <source>
        <dbReference type="EMBL" id="HCW68045.1"/>
    </source>
</evidence>
<evidence type="ECO:0000313" key="2">
    <source>
        <dbReference type="Proteomes" id="UP000264179"/>
    </source>
</evidence>
<keyword evidence="1" id="KW-0030">Aminoacyl-tRNA synthetase</keyword>
<dbReference type="Proteomes" id="UP000264179">
    <property type="component" value="Unassembled WGS sequence"/>
</dbReference>
<keyword evidence="1" id="KW-0436">Ligase</keyword>
<name>A0A3D5N9B4_9PROT</name>
<dbReference type="GO" id="GO:0004812">
    <property type="term" value="F:aminoacyl-tRNA ligase activity"/>
    <property type="evidence" value="ECO:0007669"/>
    <property type="project" value="UniProtKB-KW"/>
</dbReference>
<dbReference type="EMBL" id="DPOP01000098">
    <property type="protein sequence ID" value="HCW68045.1"/>
    <property type="molecule type" value="Genomic_DNA"/>
</dbReference>
<gene>
    <name evidence="1" type="ORF">DHR80_12775</name>
</gene>
<feature type="non-terminal residue" evidence="1">
    <location>
        <position position="46"/>
    </location>
</feature>